<evidence type="ECO:0000256" key="1">
    <source>
        <dbReference type="ARBA" id="ARBA00012493"/>
    </source>
</evidence>
<evidence type="ECO:0000256" key="2">
    <source>
        <dbReference type="ARBA" id="ARBA00022670"/>
    </source>
</evidence>
<dbReference type="Gene3D" id="1.10.340.70">
    <property type="match status" value="1"/>
</dbReference>
<dbReference type="GO" id="GO:0006508">
    <property type="term" value="P:proteolysis"/>
    <property type="evidence" value="ECO:0007669"/>
    <property type="project" value="UniProtKB-KW"/>
</dbReference>
<reference evidence="11" key="1">
    <citation type="journal article" date="2020" name="J Insects Food Feed">
        <title>The yellow mealworm (Tenebrio molitor) genome: a resource for the emerging insects as food and feed industry.</title>
        <authorList>
            <person name="Eriksson T."/>
            <person name="Andere A."/>
            <person name="Kelstrup H."/>
            <person name="Emery V."/>
            <person name="Picard C."/>
        </authorList>
    </citation>
    <scope>NUCLEOTIDE SEQUENCE</scope>
    <source>
        <strain evidence="11">Stoneville</strain>
        <tissue evidence="11">Whole head</tissue>
    </source>
</reference>
<evidence type="ECO:0000256" key="4">
    <source>
        <dbReference type="ARBA" id="ARBA00022695"/>
    </source>
</evidence>
<evidence type="ECO:0000313" key="12">
    <source>
        <dbReference type="Proteomes" id="UP000719412"/>
    </source>
</evidence>
<dbReference type="PANTHER" id="PTHR37984">
    <property type="entry name" value="PROTEIN CBG26694"/>
    <property type="match status" value="1"/>
</dbReference>
<dbReference type="AlphaFoldDB" id="A0A8J6H5L3"/>
<keyword evidence="9" id="KW-0511">Multifunctional enzyme</keyword>
<dbReference type="InterPro" id="IPR041588">
    <property type="entry name" value="Integrase_H2C2"/>
</dbReference>
<evidence type="ECO:0000256" key="6">
    <source>
        <dbReference type="ARBA" id="ARBA00022759"/>
    </source>
</evidence>
<dbReference type="GO" id="GO:0042575">
    <property type="term" value="C:DNA polymerase complex"/>
    <property type="evidence" value="ECO:0007669"/>
    <property type="project" value="UniProtKB-ARBA"/>
</dbReference>
<dbReference type="Gene3D" id="3.10.10.10">
    <property type="entry name" value="HIV Type 1 Reverse Transcriptase, subunit A, domain 1"/>
    <property type="match status" value="1"/>
</dbReference>
<dbReference type="CDD" id="cd01647">
    <property type="entry name" value="RT_LTR"/>
    <property type="match status" value="1"/>
</dbReference>
<evidence type="ECO:0000256" key="3">
    <source>
        <dbReference type="ARBA" id="ARBA00022679"/>
    </source>
</evidence>
<evidence type="ECO:0000256" key="8">
    <source>
        <dbReference type="ARBA" id="ARBA00022918"/>
    </source>
</evidence>
<dbReference type="InterPro" id="IPR000477">
    <property type="entry name" value="RT_dom"/>
</dbReference>
<keyword evidence="5" id="KW-0540">Nuclease</keyword>
<keyword evidence="3" id="KW-0808">Transferase</keyword>
<protein>
    <recommendedName>
        <fullName evidence="1">RNA-directed DNA polymerase</fullName>
        <ecNumber evidence="1">2.7.7.49</ecNumber>
    </recommendedName>
</protein>
<accession>A0A8J6H5L3</accession>
<dbReference type="Gene3D" id="3.30.70.270">
    <property type="match status" value="2"/>
</dbReference>
<keyword evidence="6" id="KW-0255">Endonuclease</keyword>
<dbReference type="EMBL" id="JABDTM020028593">
    <property type="protein sequence ID" value="KAH0808694.1"/>
    <property type="molecule type" value="Genomic_DNA"/>
</dbReference>
<keyword evidence="7" id="KW-0378">Hydrolase</keyword>
<comment type="caution">
    <text evidence="11">The sequence shown here is derived from an EMBL/GenBank/DDBJ whole genome shotgun (WGS) entry which is preliminary data.</text>
</comment>
<dbReference type="Gene3D" id="3.30.420.10">
    <property type="entry name" value="Ribonuclease H-like superfamily/Ribonuclease H"/>
    <property type="match status" value="1"/>
</dbReference>
<evidence type="ECO:0000259" key="10">
    <source>
        <dbReference type="PROSITE" id="PS50878"/>
    </source>
</evidence>
<dbReference type="GO" id="GO:0003676">
    <property type="term" value="F:nucleic acid binding"/>
    <property type="evidence" value="ECO:0007669"/>
    <property type="project" value="InterPro"/>
</dbReference>
<proteinExistence type="predicted"/>
<organism evidence="11 12">
    <name type="scientific">Tenebrio molitor</name>
    <name type="common">Yellow mealworm beetle</name>
    <dbReference type="NCBI Taxonomy" id="7067"/>
    <lineage>
        <taxon>Eukaryota</taxon>
        <taxon>Metazoa</taxon>
        <taxon>Ecdysozoa</taxon>
        <taxon>Arthropoda</taxon>
        <taxon>Hexapoda</taxon>
        <taxon>Insecta</taxon>
        <taxon>Pterygota</taxon>
        <taxon>Neoptera</taxon>
        <taxon>Endopterygota</taxon>
        <taxon>Coleoptera</taxon>
        <taxon>Polyphaga</taxon>
        <taxon>Cucujiformia</taxon>
        <taxon>Tenebrionidae</taxon>
        <taxon>Tenebrio</taxon>
    </lineage>
</organism>
<evidence type="ECO:0000256" key="9">
    <source>
        <dbReference type="ARBA" id="ARBA00023268"/>
    </source>
</evidence>
<dbReference type="Proteomes" id="UP000719412">
    <property type="component" value="Unassembled WGS sequence"/>
</dbReference>
<evidence type="ECO:0000256" key="5">
    <source>
        <dbReference type="ARBA" id="ARBA00022722"/>
    </source>
</evidence>
<keyword evidence="2" id="KW-0645">Protease</keyword>
<feature type="domain" description="Reverse transcriptase" evidence="10">
    <location>
        <begin position="264"/>
        <end position="443"/>
    </location>
</feature>
<keyword evidence="12" id="KW-1185">Reference proteome</keyword>
<dbReference type="InterPro" id="IPR050951">
    <property type="entry name" value="Retrovirus_Pol_polyprotein"/>
</dbReference>
<dbReference type="InterPro" id="IPR012337">
    <property type="entry name" value="RNaseH-like_sf"/>
</dbReference>
<dbReference type="GO" id="GO:0004519">
    <property type="term" value="F:endonuclease activity"/>
    <property type="evidence" value="ECO:0007669"/>
    <property type="project" value="UniProtKB-KW"/>
</dbReference>
<dbReference type="FunFam" id="1.10.340.70:FF:000001">
    <property type="entry name" value="Retrovirus-related Pol polyprotein from transposon gypsy-like Protein"/>
    <property type="match status" value="1"/>
</dbReference>
<name>A0A8J6H5L3_TENMO</name>
<dbReference type="Pfam" id="PF00078">
    <property type="entry name" value="RVT_1"/>
    <property type="match status" value="1"/>
</dbReference>
<dbReference type="PROSITE" id="PS50878">
    <property type="entry name" value="RT_POL"/>
    <property type="match status" value="1"/>
</dbReference>
<keyword evidence="8" id="KW-0695">RNA-directed DNA polymerase</keyword>
<dbReference type="Pfam" id="PF17919">
    <property type="entry name" value="RT_RNaseH_2"/>
    <property type="match status" value="1"/>
</dbReference>
<dbReference type="PANTHER" id="PTHR37984:SF5">
    <property type="entry name" value="PROTEIN NYNRIN-LIKE"/>
    <property type="match status" value="1"/>
</dbReference>
<dbReference type="FunFam" id="3.30.70.270:FF:000023">
    <property type="entry name" value="Pol"/>
    <property type="match status" value="1"/>
</dbReference>
<dbReference type="InterPro" id="IPR043502">
    <property type="entry name" value="DNA/RNA_pol_sf"/>
</dbReference>
<dbReference type="SUPFAM" id="SSF53098">
    <property type="entry name" value="Ribonuclease H-like"/>
    <property type="match status" value="1"/>
</dbReference>
<dbReference type="InterPro" id="IPR043128">
    <property type="entry name" value="Rev_trsase/Diguanyl_cyclase"/>
</dbReference>
<dbReference type="Pfam" id="PF17921">
    <property type="entry name" value="Integrase_H2C2"/>
    <property type="match status" value="1"/>
</dbReference>
<sequence length="839" mass="94606">MCTHETVFTLHVGDITLATDAIVTDAEMGDIDLLIGQPVINHENVSFVIDGGRAQLIDKVTHELSRITLNEAEERPHLLVHQEVTLPANSSTFVQVDILGADVSANVLLENRIHHSGREMVCIPSGVLQAPGGKIWVTNLGDRDVTLQRAKLIGRGDVCEEVPEVEISKVRAMNERMNVVESSQINFDKVKVGGTVTDSEKAALYRLLERHAGCFANNSKELGTVQGSCLKIELKEGAKAVCYRPYRMALKEREVVRGKVQDLLDAGIVRESTSSFASPVVLVRKKNGDYRLCVDYRALNKCTEKETYPMANVEDEFSKLAGKSYFTSLDCSQGFHQIAVDPKSIPKTAFITQDGHYEYVKMPFGLVNAPAVFQRFLNGALGKLRHDKVLAYMDDLLLPSITVAQGLELLDEVLGLLGRAGYKLNIDKCEFLADSVNYLGHQISSRGITPGLLKTGAVEKFKKPTNAHEIRQFLGLTGYFRKFIKGFATIAAPLTMLTRKNAVWNWGPEQDNAFRKLKQALVEKPVLAAYRPDAITEVHTDASSQGLGAIILQKQSDDTLKPIAYFSRCTTPAEKFYHSFELETLAVVEALKRFSFYLLGLHFTIVTDCAAVRYTFSKRDLIPRIARWWLQVQQYDFEIVHRPGTAMRHADALSRGALPIAEVSQVTVTDWFLALQLQDESLQIIMKQLQADPKEELHREYRYKSNRLYRRTLKGDRLVVPRAARWQIVKRYHDDVGHVGFDRCVKAIKEQYWFAKMTRFIRKYCGSCLQCAYGKGNYGKREGQLHPIHKPDKPMDTVHIDHVGPFPKSRAGNSYVLTIIDSFTKYLKDHLRQRASFRK</sequence>
<dbReference type="GO" id="GO:0008233">
    <property type="term" value="F:peptidase activity"/>
    <property type="evidence" value="ECO:0007669"/>
    <property type="project" value="UniProtKB-KW"/>
</dbReference>
<reference evidence="11" key="2">
    <citation type="submission" date="2021-08" db="EMBL/GenBank/DDBJ databases">
        <authorList>
            <person name="Eriksson T."/>
        </authorList>
    </citation>
    <scope>NUCLEOTIDE SEQUENCE</scope>
    <source>
        <strain evidence="11">Stoneville</strain>
        <tissue evidence="11">Whole head</tissue>
    </source>
</reference>
<dbReference type="SUPFAM" id="SSF56672">
    <property type="entry name" value="DNA/RNA polymerases"/>
    <property type="match status" value="1"/>
</dbReference>
<keyword evidence="4" id="KW-0548">Nucleotidyltransferase</keyword>
<evidence type="ECO:0000313" key="11">
    <source>
        <dbReference type="EMBL" id="KAH0808694.1"/>
    </source>
</evidence>
<dbReference type="InterPro" id="IPR036397">
    <property type="entry name" value="RNaseH_sf"/>
</dbReference>
<dbReference type="CDD" id="cd09274">
    <property type="entry name" value="RNase_HI_RT_Ty3"/>
    <property type="match status" value="1"/>
</dbReference>
<gene>
    <name evidence="11" type="ORF">GEV33_014097</name>
</gene>
<dbReference type="EC" id="2.7.7.49" evidence="1"/>
<dbReference type="FunFam" id="3.10.10.10:FF:000007">
    <property type="entry name" value="Retrovirus-related Pol polyprotein from transposon 17.6-like Protein"/>
    <property type="match status" value="1"/>
</dbReference>
<evidence type="ECO:0000256" key="7">
    <source>
        <dbReference type="ARBA" id="ARBA00022801"/>
    </source>
</evidence>
<dbReference type="InterPro" id="IPR041577">
    <property type="entry name" value="RT_RNaseH_2"/>
</dbReference>
<dbReference type="GO" id="GO:0003964">
    <property type="term" value="F:RNA-directed DNA polymerase activity"/>
    <property type="evidence" value="ECO:0007669"/>
    <property type="project" value="UniProtKB-KW"/>
</dbReference>